<dbReference type="InterPro" id="IPR012340">
    <property type="entry name" value="NA-bd_OB-fold"/>
</dbReference>
<dbReference type="SUPFAM" id="SSF50249">
    <property type="entry name" value="Nucleic acid-binding proteins"/>
    <property type="match status" value="1"/>
</dbReference>
<protein>
    <submittedName>
        <fullName evidence="2">Unannotated protein</fullName>
    </submittedName>
</protein>
<proteinExistence type="predicted"/>
<dbReference type="InterPro" id="IPR052513">
    <property type="entry name" value="Thioester_dehydratase-like"/>
</dbReference>
<organism evidence="2">
    <name type="scientific">freshwater metagenome</name>
    <dbReference type="NCBI Taxonomy" id="449393"/>
    <lineage>
        <taxon>unclassified sequences</taxon>
        <taxon>metagenomes</taxon>
        <taxon>ecological metagenomes</taxon>
    </lineage>
</organism>
<reference evidence="2" key="1">
    <citation type="submission" date="2020-05" db="EMBL/GenBank/DDBJ databases">
        <authorList>
            <person name="Chiriac C."/>
            <person name="Salcher M."/>
            <person name="Ghai R."/>
            <person name="Kavagutti S V."/>
        </authorList>
    </citation>
    <scope>NUCLEOTIDE SEQUENCE</scope>
</reference>
<gene>
    <name evidence="2" type="ORF">UFOPK1358_00501</name>
</gene>
<name>A0A6J6B1H1_9ZZZZ</name>
<dbReference type="PANTHER" id="PTHR34075">
    <property type="entry name" value="BLR3430 PROTEIN"/>
    <property type="match status" value="1"/>
</dbReference>
<dbReference type="PANTHER" id="PTHR34075:SF5">
    <property type="entry name" value="BLR3430 PROTEIN"/>
    <property type="match status" value="1"/>
</dbReference>
<dbReference type="Gene3D" id="6.10.30.10">
    <property type="match status" value="1"/>
</dbReference>
<feature type="domain" description="ChsH2 C-terminal OB-fold" evidence="1">
    <location>
        <begin position="99"/>
        <end position="163"/>
    </location>
</feature>
<dbReference type="InterPro" id="IPR002878">
    <property type="entry name" value="ChsH2_C"/>
</dbReference>
<evidence type="ECO:0000259" key="1">
    <source>
        <dbReference type="Pfam" id="PF01796"/>
    </source>
</evidence>
<dbReference type="EMBL" id="CAEZSF010000031">
    <property type="protein sequence ID" value="CAB4532645.1"/>
    <property type="molecule type" value="Genomic_DNA"/>
</dbReference>
<evidence type="ECO:0000313" key="2">
    <source>
        <dbReference type="EMBL" id="CAB4532645.1"/>
    </source>
</evidence>
<dbReference type="AlphaFoldDB" id="A0A6J6B1H1"/>
<sequence length="195" mass="21240">MTDTTSSQPAPIEIPEGVWSQPAVNMSAVADLESVEAVRSVRAFASMTYDYTPGVATTRFLRAIKEKRLVGERCSETGKVYIPPRGVSPVSGLPTTEQVELGLDGTVVSFCVVNLDFTGNAQEIPYVSALILVDGSDIPIYGLVREIPYNEVQPGLRLKSVWVEDSELTTSFENIKWWAPNGEPDVPASDLADYI</sequence>
<accession>A0A6J6B1H1</accession>
<dbReference type="Pfam" id="PF01796">
    <property type="entry name" value="OB_ChsH2_C"/>
    <property type="match status" value="1"/>
</dbReference>